<dbReference type="WBParaSite" id="jg8080">
    <property type="protein sequence ID" value="jg8080"/>
    <property type="gene ID" value="jg8080"/>
</dbReference>
<dbReference type="PANTHER" id="PTHR42919:SF8">
    <property type="entry name" value="N-ALPHA-ACETYLTRANSFERASE 50"/>
    <property type="match status" value="1"/>
</dbReference>
<evidence type="ECO:0000256" key="8">
    <source>
        <dbReference type="ARBA" id="ARBA00048799"/>
    </source>
</evidence>
<evidence type="ECO:0000313" key="13">
    <source>
        <dbReference type="Proteomes" id="UP000887574"/>
    </source>
</evidence>
<dbReference type="GO" id="GO:0031415">
    <property type="term" value="C:NatA complex"/>
    <property type="evidence" value="ECO:0007669"/>
    <property type="project" value="TreeGrafter"/>
</dbReference>
<evidence type="ECO:0000256" key="1">
    <source>
        <dbReference type="ARBA" id="ARBA00022679"/>
    </source>
</evidence>
<proteinExistence type="predicted"/>
<evidence type="ECO:0000256" key="5">
    <source>
        <dbReference type="ARBA" id="ARBA00048335"/>
    </source>
</evidence>
<keyword evidence="13" id="KW-1185">Reference proteome</keyword>
<evidence type="ECO:0000256" key="10">
    <source>
        <dbReference type="ARBA" id="ARBA00049103"/>
    </source>
</evidence>
<sequence>MSDPKISQNDAEIDAINANLGSCDVADRYEEERPCCMINRHTVNQLKMLNASILPVDYPEKFYEGVLTAGEMAKLAYLNDLVVGGVCCKVDGANGRKCIYIMTLGTLAPYRRYGIGTFLLEHVFYLCRKDPSIKVVRLHVQINNPIALEFYQKFGFHVVGLEEKYYKDVEPDSAFRLEKVVN</sequence>
<protein>
    <recommendedName>
        <fullName evidence="3">N-terminal methionine N(alpha)-acetyltransferase NatE</fullName>
        <ecNumber evidence="3">2.3.1.258</ecNumber>
    </recommendedName>
</protein>
<reference evidence="14" key="1">
    <citation type="submission" date="2022-11" db="UniProtKB">
        <authorList>
            <consortium name="WormBaseParasite"/>
        </authorList>
    </citation>
    <scope>IDENTIFICATION</scope>
</reference>
<evidence type="ECO:0000256" key="11">
    <source>
        <dbReference type="ARBA" id="ARBA00049454"/>
    </source>
</evidence>
<feature type="domain" description="N-acetyltransferase" evidence="12">
    <location>
        <begin position="36"/>
        <end position="182"/>
    </location>
</feature>
<organism evidence="13 14">
    <name type="scientific">Ditylenchus dipsaci</name>
    <dbReference type="NCBI Taxonomy" id="166011"/>
    <lineage>
        <taxon>Eukaryota</taxon>
        <taxon>Metazoa</taxon>
        <taxon>Ecdysozoa</taxon>
        <taxon>Nematoda</taxon>
        <taxon>Chromadorea</taxon>
        <taxon>Rhabditida</taxon>
        <taxon>Tylenchina</taxon>
        <taxon>Tylenchomorpha</taxon>
        <taxon>Sphaerularioidea</taxon>
        <taxon>Anguinidae</taxon>
        <taxon>Anguininae</taxon>
        <taxon>Ditylenchus</taxon>
    </lineage>
</organism>
<dbReference type="PANTHER" id="PTHR42919">
    <property type="entry name" value="N-ALPHA-ACETYLTRANSFERASE"/>
    <property type="match status" value="1"/>
</dbReference>
<dbReference type="GO" id="GO:0120518">
    <property type="term" value="F:protein N-terminal-methionine acetyltransferase activity"/>
    <property type="evidence" value="ECO:0007669"/>
    <property type="project" value="UniProtKB-EC"/>
</dbReference>
<comment type="catalytic activity">
    <reaction evidence="6">
        <text>N-terminal L-methionyl-L-phenylalanyl-[protein] + acetyl-CoA = N-terminal N(alpha)-acetyl-L-methionyl-L-phenylalanyl-[protein] + CoA + H(+)</text>
        <dbReference type="Rhea" id="RHEA:50528"/>
        <dbReference type="Rhea" id="RHEA-COMP:12715"/>
        <dbReference type="Rhea" id="RHEA-COMP:12716"/>
        <dbReference type="ChEBI" id="CHEBI:15378"/>
        <dbReference type="ChEBI" id="CHEBI:57287"/>
        <dbReference type="ChEBI" id="CHEBI:57288"/>
        <dbReference type="ChEBI" id="CHEBI:133382"/>
        <dbReference type="ChEBI" id="CHEBI:133383"/>
        <dbReference type="EC" id="2.3.1.258"/>
    </reaction>
</comment>
<dbReference type="PROSITE" id="PS51186">
    <property type="entry name" value="GNAT"/>
    <property type="match status" value="1"/>
</dbReference>
<evidence type="ECO:0000256" key="6">
    <source>
        <dbReference type="ARBA" id="ARBA00048490"/>
    </source>
</evidence>
<accession>A0A915EPF5</accession>
<dbReference type="CDD" id="cd04301">
    <property type="entry name" value="NAT_SF"/>
    <property type="match status" value="1"/>
</dbReference>
<comment type="catalytic activity">
    <reaction evidence="4">
        <text>N-terminal L-methionyl-L-seryl-[protein] + acetyl-CoA = N-terminal N(alpha)-acetyl-L-methionyl-L-seryl-[protein] + CoA + H(+)</text>
        <dbReference type="Rhea" id="RHEA:50568"/>
        <dbReference type="Rhea" id="RHEA-COMP:12728"/>
        <dbReference type="Rhea" id="RHEA-COMP:12729"/>
        <dbReference type="ChEBI" id="CHEBI:15378"/>
        <dbReference type="ChEBI" id="CHEBI:57287"/>
        <dbReference type="ChEBI" id="CHEBI:57288"/>
        <dbReference type="ChEBI" id="CHEBI:133400"/>
        <dbReference type="ChEBI" id="CHEBI:133401"/>
        <dbReference type="EC" id="2.3.1.258"/>
    </reaction>
</comment>
<name>A0A915EPF5_9BILA</name>
<dbReference type="Proteomes" id="UP000887574">
    <property type="component" value="Unplaced"/>
</dbReference>
<evidence type="ECO:0000256" key="3">
    <source>
        <dbReference type="ARBA" id="ARBA00039121"/>
    </source>
</evidence>
<evidence type="ECO:0000256" key="9">
    <source>
        <dbReference type="ARBA" id="ARBA00049002"/>
    </source>
</evidence>
<comment type="catalytic activity">
    <reaction evidence="7">
        <text>N-terminal L-methionyl-L-lysyl-[protein] + acetyl-CoA = N-terminal N(alpha)-acetyl-L-methionyl-L-lysyl-[protein] + CoA + H(+)</text>
        <dbReference type="Rhea" id="RHEA:50580"/>
        <dbReference type="Rhea" id="RHEA-COMP:12734"/>
        <dbReference type="Rhea" id="RHEA-COMP:12735"/>
        <dbReference type="ChEBI" id="CHEBI:15378"/>
        <dbReference type="ChEBI" id="CHEBI:57287"/>
        <dbReference type="ChEBI" id="CHEBI:57288"/>
        <dbReference type="ChEBI" id="CHEBI:133406"/>
        <dbReference type="ChEBI" id="CHEBI:133407"/>
        <dbReference type="EC" id="2.3.1.258"/>
    </reaction>
</comment>
<dbReference type="SUPFAM" id="SSF55729">
    <property type="entry name" value="Acyl-CoA N-acyltransferases (Nat)"/>
    <property type="match status" value="1"/>
</dbReference>
<dbReference type="Gene3D" id="3.40.630.30">
    <property type="match status" value="1"/>
</dbReference>
<evidence type="ECO:0000259" key="12">
    <source>
        <dbReference type="PROSITE" id="PS51186"/>
    </source>
</evidence>
<comment type="catalytic activity">
    <reaction evidence="10">
        <text>N-terminal L-methionyl-L-leucyl-[protein] + acetyl-CoA = N-terminal N(alpha)-acetyl-L-methionyl-L-leucyl-[protein] + CoA + H(+)</text>
        <dbReference type="Rhea" id="RHEA:50520"/>
        <dbReference type="Rhea" id="RHEA-COMP:12711"/>
        <dbReference type="Rhea" id="RHEA-COMP:12712"/>
        <dbReference type="ChEBI" id="CHEBI:15378"/>
        <dbReference type="ChEBI" id="CHEBI:57287"/>
        <dbReference type="ChEBI" id="CHEBI:57288"/>
        <dbReference type="ChEBI" id="CHEBI:133377"/>
        <dbReference type="ChEBI" id="CHEBI:133378"/>
        <dbReference type="EC" id="2.3.1.258"/>
    </reaction>
</comment>
<dbReference type="InterPro" id="IPR051556">
    <property type="entry name" value="N-term/lysine_N-AcTrnsfr"/>
</dbReference>
<dbReference type="AlphaFoldDB" id="A0A915EPF5"/>
<dbReference type="GO" id="GO:0007064">
    <property type="term" value="P:mitotic sister chromatid cohesion"/>
    <property type="evidence" value="ECO:0007669"/>
    <property type="project" value="TreeGrafter"/>
</dbReference>
<keyword evidence="1" id="KW-0808">Transferase</keyword>
<comment type="catalytic activity">
    <reaction evidence="9">
        <text>N-terminal L-methionyl-L-alanyl-[protein] + acetyl-CoA = N-terminal N(alpha)-acetyl-L-methionyl-L-alanyl-[protein] + CoA + H(+)</text>
        <dbReference type="Rhea" id="RHEA:50564"/>
        <dbReference type="Rhea" id="RHEA-COMP:12726"/>
        <dbReference type="Rhea" id="RHEA-COMP:12727"/>
        <dbReference type="ChEBI" id="CHEBI:15378"/>
        <dbReference type="ChEBI" id="CHEBI:57287"/>
        <dbReference type="ChEBI" id="CHEBI:57288"/>
        <dbReference type="ChEBI" id="CHEBI:133398"/>
        <dbReference type="ChEBI" id="CHEBI:133399"/>
        <dbReference type="EC" id="2.3.1.258"/>
    </reaction>
</comment>
<keyword evidence="2" id="KW-0012">Acyltransferase</keyword>
<comment type="catalytic activity">
    <reaction evidence="11">
        <text>N-terminal L-methionyl-L-threonyl-[protein] + acetyl-CoA = N-terminal N(alpha)-acetyl-L-methionyl-L-threonyl-[protein] + CoA + H(+)</text>
        <dbReference type="Rhea" id="RHEA:50576"/>
        <dbReference type="Rhea" id="RHEA-COMP:12732"/>
        <dbReference type="Rhea" id="RHEA-COMP:12733"/>
        <dbReference type="ChEBI" id="CHEBI:15378"/>
        <dbReference type="ChEBI" id="CHEBI:57287"/>
        <dbReference type="ChEBI" id="CHEBI:57288"/>
        <dbReference type="ChEBI" id="CHEBI:133404"/>
        <dbReference type="ChEBI" id="CHEBI:133405"/>
        <dbReference type="EC" id="2.3.1.258"/>
    </reaction>
</comment>
<evidence type="ECO:0000256" key="2">
    <source>
        <dbReference type="ARBA" id="ARBA00023315"/>
    </source>
</evidence>
<comment type="catalytic activity">
    <reaction evidence="5">
        <text>N-terminal L-methionyl-L-tyrosyl-[protein] + acetyl-CoA = N-terminal N(alpha)-acetyl-L-methionyl-L-tyrosyl-[protein] + CoA + H(+)</text>
        <dbReference type="Rhea" id="RHEA:50532"/>
        <dbReference type="Rhea" id="RHEA-COMP:12717"/>
        <dbReference type="Rhea" id="RHEA-COMP:12718"/>
        <dbReference type="ChEBI" id="CHEBI:15378"/>
        <dbReference type="ChEBI" id="CHEBI:57287"/>
        <dbReference type="ChEBI" id="CHEBI:57288"/>
        <dbReference type="ChEBI" id="CHEBI:133384"/>
        <dbReference type="ChEBI" id="CHEBI:133385"/>
        <dbReference type="EC" id="2.3.1.258"/>
    </reaction>
</comment>
<dbReference type="Pfam" id="PF00583">
    <property type="entry name" value="Acetyltransf_1"/>
    <property type="match status" value="1"/>
</dbReference>
<dbReference type="EC" id="2.3.1.258" evidence="3"/>
<evidence type="ECO:0000256" key="7">
    <source>
        <dbReference type="ARBA" id="ARBA00048618"/>
    </source>
</evidence>
<evidence type="ECO:0000256" key="4">
    <source>
        <dbReference type="ARBA" id="ARBA00048251"/>
    </source>
</evidence>
<comment type="catalytic activity">
    <reaction evidence="8">
        <text>N-terminal L-methionyl-L-valyl-[protein] + acetyl-CoA = N-terminal N(alpha)-acetyl-L-methionyl-L-valyl-[protein] + CoA + H(+)</text>
        <dbReference type="Rhea" id="RHEA:50572"/>
        <dbReference type="Rhea" id="RHEA-COMP:12730"/>
        <dbReference type="Rhea" id="RHEA-COMP:12731"/>
        <dbReference type="ChEBI" id="CHEBI:15378"/>
        <dbReference type="ChEBI" id="CHEBI:57287"/>
        <dbReference type="ChEBI" id="CHEBI:57288"/>
        <dbReference type="ChEBI" id="CHEBI:133402"/>
        <dbReference type="ChEBI" id="CHEBI:133403"/>
        <dbReference type="EC" id="2.3.1.258"/>
    </reaction>
</comment>
<dbReference type="FunFam" id="3.40.630.30:FF:000006">
    <property type="entry name" value="Putative n-alpha-acetyltransferase 50"/>
    <property type="match status" value="1"/>
</dbReference>
<dbReference type="InterPro" id="IPR000182">
    <property type="entry name" value="GNAT_dom"/>
</dbReference>
<dbReference type="InterPro" id="IPR016181">
    <property type="entry name" value="Acyl_CoA_acyltransferase"/>
</dbReference>
<evidence type="ECO:0000313" key="14">
    <source>
        <dbReference type="WBParaSite" id="jg8080"/>
    </source>
</evidence>